<dbReference type="GO" id="GO:0031417">
    <property type="term" value="C:NatC complex"/>
    <property type="evidence" value="ECO:0007669"/>
    <property type="project" value="InterPro"/>
</dbReference>
<evidence type="ECO:0000313" key="4">
    <source>
        <dbReference type="Proteomes" id="UP000092666"/>
    </source>
</evidence>
<feature type="domain" description="NAA35-like N-terminal" evidence="2">
    <location>
        <begin position="18"/>
        <end position="166"/>
    </location>
</feature>
<dbReference type="OrthoDB" id="269405at2759"/>
<dbReference type="PANTHER" id="PTHR21373">
    <property type="entry name" value="GLUCOSE REPRESSIBLE PROTEIN MAK10"/>
    <property type="match status" value="1"/>
</dbReference>
<accession>A0A1B9GL14</accession>
<dbReference type="InterPro" id="IPR057983">
    <property type="entry name" value="NAA35-like_N"/>
</dbReference>
<dbReference type="AlphaFoldDB" id="A0A1B9GL14"/>
<proteinExistence type="predicted"/>
<organism evidence="3 4">
    <name type="scientific">Kwoniella heveanensis BCC8398</name>
    <dbReference type="NCBI Taxonomy" id="1296120"/>
    <lineage>
        <taxon>Eukaryota</taxon>
        <taxon>Fungi</taxon>
        <taxon>Dikarya</taxon>
        <taxon>Basidiomycota</taxon>
        <taxon>Agaricomycotina</taxon>
        <taxon>Tremellomycetes</taxon>
        <taxon>Tremellales</taxon>
        <taxon>Cryptococcaceae</taxon>
        <taxon>Kwoniella</taxon>
    </lineage>
</organism>
<dbReference type="InterPro" id="IPR007244">
    <property type="entry name" value="Naa35_N"/>
</dbReference>
<evidence type="ECO:0000256" key="1">
    <source>
        <dbReference type="SAM" id="MobiDB-lite"/>
    </source>
</evidence>
<dbReference type="Pfam" id="PF04112">
    <property type="entry name" value="Mak10"/>
    <property type="match status" value="1"/>
</dbReference>
<reference evidence="3 4" key="1">
    <citation type="submission" date="2013-07" db="EMBL/GenBank/DDBJ databases">
        <title>The Genome Sequence of Cryptococcus heveanensis BCC8398.</title>
        <authorList>
            <consortium name="The Broad Institute Genome Sequencing Platform"/>
            <person name="Cuomo C."/>
            <person name="Litvintseva A."/>
            <person name="Chen Y."/>
            <person name="Heitman J."/>
            <person name="Sun S."/>
            <person name="Springer D."/>
            <person name="Dromer F."/>
            <person name="Young S.K."/>
            <person name="Zeng Q."/>
            <person name="Gargeya S."/>
            <person name="Fitzgerald M."/>
            <person name="Abouelleil A."/>
            <person name="Alvarado L."/>
            <person name="Berlin A.M."/>
            <person name="Chapman S.B."/>
            <person name="Dewar J."/>
            <person name="Goldberg J."/>
            <person name="Griggs A."/>
            <person name="Gujja S."/>
            <person name="Hansen M."/>
            <person name="Howarth C."/>
            <person name="Imamovic A."/>
            <person name="Larimer J."/>
            <person name="McCowan C."/>
            <person name="Murphy C."/>
            <person name="Pearson M."/>
            <person name="Priest M."/>
            <person name="Roberts A."/>
            <person name="Saif S."/>
            <person name="Shea T."/>
            <person name="Sykes S."/>
            <person name="Wortman J."/>
            <person name="Nusbaum C."/>
            <person name="Birren B."/>
        </authorList>
    </citation>
    <scope>NUCLEOTIDE SEQUENCE [LARGE SCALE GENOMIC DNA]</scope>
    <source>
        <strain evidence="3 4">BCC8398</strain>
    </source>
</reference>
<feature type="region of interest" description="Disordered" evidence="1">
    <location>
        <begin position="561"/>
        <end position="585"/>
    </location>
</feature>
<protein>
    <recommendedName>
        <fullName evidence="2">NAA35-like N-terminal domain-containing protein</fullName>
    </recommendedName>
</protein>
<keyword evidence="4" id="KW-1185">Reference proteome</keyword>
<gene>
    <name evidence="3" type="ORF">I316_06533</name>
</gene>
<dbReference type="EMBL" id="KV700131">
    <property type="protein sequence ID" value="OCF31726.1"/>
    <property type="molecule type" value="Genomic_DNA"/>
</dbReference>
<sequence length="585" mass="66559">MHDITEWFRQSCSELEPQEMVKPSSLTMLDAMNALQLMDPKMDTGMTIWPMNAKLFEPDAPLSPEEICAIMDQMLCLELAWYRGASLCQTVYQSLYYHNPHHLAGPCRLPESQSLLLTLVLRAYVLLGCKTVDLAYSEFAKNHVSDGEDCWLDHYGVPVRMSDSVDDVDQLANDALNWLEGDTNEVPLEWREQLVKRIVFRRSFMRYLDCVPRLSARSMSNVRIMRLASENIKNTGPSSERVQSVFDPNIASALRHNMPLAEVEIPTSAETWESMRYFANDLLSIEVLLQEGTWSEWESRYTMASDQVVNGTAGYDRAVQDLLSSETGHVHPIFTDFTASTASLSPGNVQQLTMWKSILTGYLFSTTSASLLNRSRQRRAYATLSTSWRERAIMSEQLSRFIDLTSITKVLEAVRFDCLLEASLAALDLELITNYEESESWWWMHQVTSTRLRICQSETWRSLWAQAWACISYAMLMLLAIRPLNVKGLKPSKARFNLRYKHALKTLYLPDGRRATNSLIASFESWQKDWAELRTRSKEALCRGSALRLVEASDLLDRLSASQPKTDSPYGSWVRAKKAGAGGSL</sequence>
<reference evidence="4" key="2">
    <citation type="submission" date="2013-12" db="EMBL/GenBank/DDBJ databases">
        <title>Evolution of pathogenesis and genome organization in the Tremellales.</title>
        <authorList>
            <person name="Cuomo C."/>
            <person name="Litvintseva A."/>
            <person name="Heitman J."/>
            <person name="Chen Y."/>
            <person name="Sun S."/>
            <person name="Springer D."/>
            <person name="Dromer F."/>
            <person name="Young S."/>
            <person name="Zeng Q."/>
            <person name="Chapman S."/>
            <person name="Gujja S."/>
            <person name="Saif S."/>
            <person name="Birren B."/>
        </authorList>
    </citation>
    <scope>NUCLEOTIDE SEQUENCE [LARGE SCALE GENOMIC DNA]</scope>
    <source>
        <strain evidence="4">BCC8398</strain>
    </source>
</reference>
<dbReference type="PANTHER" id="PTHR21373:SF0">
    <property type="entry name" value="N-ALPHA-ACETYLTRANSFERASE 35, NATC AUXILIARY SUBUNIT"/>
    <property type="match status" value="1"/>
</dbReference>
<name>A0A1B9GL14_9TREE</name>
<evidence type="ECO:0000259" key="2">
    <source>
        <dbReference type="Pfam" id="PF04112"/>
    </source>
</evidence>
<dbReference type="STRING" id="1296120.A0A1B9GL14"/>
<dbReference type="Proteomes" id="UP000092666">
    <property type="component" value="Unassembled WGS sequence"/>
</dbReference>
<evidence type="ECO:0000313" key="3">
    <source>
        <dbReference type="EMBL" id="OCF31726.1"/>
    </source>
</evidence>